<gene>
    <name evidence="9" type="ORF">ABR85_01540</name>
</gene>
<dbReference type="PIRSF" id="PIRSF000350">
    <property type="entry name" value="Mercury_reductase_MerA"/>
    <property type="match status" value="1"/>
</dbReference>
<dbReference type="GO" id="GO:0003955">
    <property type="term" value="F:NAD(P)H dehydrogenase (quinone) activity"/>
    <property type="evidence" value="ECO:0007669"/>
    <property type="project" value="TreeGrafter"/>
</dbReference>
<feature type="binding site" evidence="5">
    <location>
        <position position="267"/>
    </location>
    <ligand>
        <name>NAD(+)</name>
        <dbReference type="ChEBI" id="CHEBI:57540"/>
    </ligand>
</feature>
<keyword evidence="5" id="KW-0547">Nucleotide-binding</keyword>
<evidence type="ECO:0000256" key="4">
    <source>
        <dbReference type="PIRSR" id="PIRSR000350-2"/>
    </source>
</evidence>
<dbReference type="Pfam" id="PF02852">
    <property type="entry name" value="Pyr_redox_dim"/>
    <property type="match status" value="1"/>
</dbReference>
<dbReference type="InterPro" id="IPR016156">
    <property type="entry name" value="FAD/NAD-linked_Rdtase_dimer_sf"/>
</dbReference>
<dbReference type="PANTHER" id="PTHR43014:SF4">
    <property type="entry name" value="PYRIDINE NUCLEOTIDE-DISULFIDE OXIDOREDUCTASE RCLA-RELATED"/>
    <property type="match status" value="1"/>
</dbReference>
<dbReference type="Gene3D" id="3.50.50.60">
    <property type="entry name" value="FAD/NAD(P)-binding domain"/>
    <property type="match status" value="2"/>
</dbReference>
<feature type="binding site" evidence="5">
    <location>
        <begin position="178"/>
        <end position="185"/>
    </location>
    <ligand>
        <name>NAD(+)</name>
        <dbReference type="ChEBI" id="CHEBI:57540"/>
    </ligand>
</feature>
<keyword evidence="3 5" id="KW-0274">FAD</keyword>
<name>A0A0R2SW20_9GAMM</name>
<dbReference type="InterPro" id="IPR036188">
    <property type="entry name" value="FAD/NAD-bd_sf"/>
</dbReference>
<evidence type="ECO:0000259" key="8">
    <source>
        <dbReference type="Pfam" id="PF07992"/>
    </source>
</evidence>
<keyword evidence="2" id="KW-0285">Flavoprotein</keyword>
<dbReference type="SUPFAM" id="SSF51905">
    <property type="entry name" value="FAD/NAD(P)-binding domain"/>
    <property type="match status" value="1"/>
</dbReference>
<dbReference type="InterPro" id="IPR001100">
    <property type="entry name" value="Pyr_nuc-diS_OxRdtase"/>
</dbReference>
<keyword evidence="9" id="KW-0560">Oxidoreductase</keyword>
<proteinExistence type="inferred from homology"/>
<dbReference type="PRINTS" id="PR00368">
    <property type="entry name" value="FADPNR"/>
</dbReference>
<keyword evidence="5" id="KW-0520">NAD</keyword>
<dbReference type="EC" id="1.8.1.4" evidence="9"/>
<evidence type="ECO:0000256" key="2">
    <source>
        <dbReference type="ARBA" id="ARBA00022630"/>
    </source>
</evidence>
<dbReference type="PANTHER" id="PTHR43014">
    <property type="entry name" value="MERCURIC REDUCTASE"/>
    <property type="match status" value="1"/>
</dbReference>
<accession>A0A0R2SW20</accession>
<comment type="caution">
    <text evidence="9">The sequence shown here is derived from an EMBL/GenBank/DDBJ whole genome shotgun (WGS) entry which is preliminary data.</text>
</comment>
<dbReference type="PRINTS" id="PR00411">
    <property type="entry name" value="PNDRDTASEI"/>
</dbReference>
<dbReference type="NCBIfam" id="NF004939">
    <property type="entry name" value="PRK06292.1-1"/>
    <property type="match status" value="1"/>
</dbReference>
<feature type="domain" description="Pyridine nucleotide-disulphide oxidoreductase dimerisation" evidence="7">
    <location>
        <begin position="347"/>
        <end position="453"/>
    </location>
</feature>
<protein>
    <submittedName>
        <fullName evidence="9">Dihydrolipoamide dehydrogenase</fullName>
        <ecNumber evidence="9">1.8.1.4</ecNumber>
    </submittedName>
</protein>
<dbReference type="SUPFAM" id="SSF55424">
    <property type="entry name" value="FAD/NAD-linked reductases, dimerisation (C-terminal) domain"/>
    <property type="match status" value="1"/>
</dbReference>
<feature type="disulfide bond" description="Redox-active" evidence="6">
    <location>
        <begin position="43"/>
        <end position="48"/>
    </location>
</feature>
<sequence>MQVREVDVAIIGAGTAGMTAYRIAREHTDNLLVIESSHYGTTCARVGCMPSKLLIAAAEVNHQIGEAGKFGIDVSSSTVDGARVMARVKAERDRFVGFVEEAVDDWPAEHKLWGKAKFVGPNELMVDGGVRVIAKRIVIAAGTRPAIPTPWYALGDRLLINDDVFAWDTLPESIAVVGTGVIGLEISQALSRLGVRVHLFGVGNKFGPISDPFINAEAKKIFEAELNVSADARVDSAERTEQGVRVTYSEKGEQKVAEFACLLAATGRRSNLDELNLKEAGVTLNERGMPAFNEATGQIEDKPLFIAGDVSNAHPLLHEAADDGRIAGDNAGSFPVIRARPRRAPLSVVFTDPQIALVGARFSDLDNSTTSFAVGQVSFEDQGRSRVIGKNKGILRVYGEQGTGVFLGAEMIGPAAEHLGHLLSWSVQHRLTVQQMLDSPFYHPVIEEGVRTALRQLNRELRMGPVPVEGCLDCGPGA</sequence>
<evidence type="ECO:0000259" key="7">
    <source>
        <dbReference type="Pfam" id="PF02852"/>
    </source>
</evidence>
<dbReference type="AlphaFoldDB" id="A0A0R2SW20"/>
<feature type="active site" description="Proton acceptor" evidence="4">
    <location>
        <position position="443"/>
    </location>
</feature>
<dbReference type="GO" id="GO:0050660">
    <property type="term" value="F:flavin adenine dinucleotide binding"/>
    <property type="evidence" value="ECO:0007669"/>
    <property type="project" value="TreeGrafter"/>
</dbReference>
<dbReference type="GO" id="GO:0004148">
    <property type="term" value="F:dihydrolipoyl dehydrogenase (NADH) activity"/>
    <property type="evidence" value="ECO:0007669"/>
    <property type="project" value="UniProtKB-EC"/>
</dbReference>
<feature type="binding site" evidence="5">
    <location>
        <position position="52"/>
    </location>
    <ligand>
        <name>FAD</name>
        <dbReference type="ChEBI" id="CHEBI:57692"/>
    </ligand>
</feature>
<dbReference type="Pfam" id="PF07992">
    <property type="entry name" value="Pyr_redox_2"/>
    <property type="match status" value="1"/>
</dbReference>
<dbReference type="InterPro" id="IPR004099">
    <property type="entry name" value="Pyr_nucl-diS_OxRdtase_dimer"/>
</dbReference>
<evidence type="ECO:0000256" key="6">
    <source>
        <dbReference type="PIRSR" id="PIRSR000350-4"/>
    </source>
</evidence>
<feature type="binding site" evidence="5">
    <location>
        <position position="309"/>
    </location>
    <ligand>
        <name>FAD</name>
        <dbReference type="ChEBI" id="CHEBI:57692"/>
    </ligand>
</feature>
<dbReference type="EMBL" id="LICD01000199">
    <property type="protein sequence ID" value="KRO79228.1"/>
    <property type="molecule type" value="Genomic_DNA"/>
</dbReference>
<reference evidence="9 10" key="1">
    <citation type="submission" date="2015-10" db="EMBL/GenBank/DDBJ databases">
        <title>Metagenome-Assembled Genomes uncover a global brackish microbiome.</title>
        <authorList>
            <person name="Hugerth L.W."/>
            <person name="Larsson J."/>
            <person name="Alneberg J."/>
            <person name="Lindh M.V."/>
            <person name="Legrand C."/>
            <person name="Pinhassi J."/>
            <person name="Andersson A.F."/>
        </authorList>
    </citation>
    <scope>NUCLEOTIDE SEQUENCE [LARGE SCALE GENOMIC DNA]</scope>
    <source>
        <strain evidence="9">BACL22 MAG-120619-bin3</strain>
    </source>
</reference>
<dbReference type="Gene3D" id="3.30.390.30">
    <property type="match status" value="1"/>
</dbReference>
<evidence type="ECO:0000256" key="3">
    <source>
        <dbReference type="ARBA" id="ARBA00022827"/>
    </source>
</evidence>
<evidence type="ECO:0000256" key="5">
    <source>
        <dbReference type="PIRSR" id="PIRSR000350-3"/>
    </source>
</evidence>
<comment type="cofactor">
    <cofactor evidence="5">
        <name>FAD</name>
        <dbReference type="ChEBI" id="CHEBI:57692"/>
    </cofactor>
    <text evidence="5">Binds 1 FAD per subunit.</text>
</comment>
<evidence type="ECO:0000313" key="9">
    <source>
        <dbReference type="EMBL" id="KRO79228.1"/>
    </source>
</evidence>
<feature type="domain" description="FAD/NAD(P)-binding" evidence="8">
    <location>
        <begin position="7"/>
        <end position="324"/>
    </location>
</feature>
<evidence type="ECO:0000313" key="10">
    <source>
        <dbReference type="Proteomes" id="UP000051242"/>
    </source>
</evidence>
<evidence type="ECO:0000256" key="1">
    <source>
        <dbReference type="ARBA" id="ARBA00007532"/>
    </source>
</evidence>
<dbReference type="InterPro" id="IPR023753">
    <property type="entry name" value="FAD/NAD-binding_dom"/>
</dbReference>
<comment type="similarity">
    <text evidence="1">Belongs to the class-I pyridine nucleotide-disulfide oxidoreductase family.</text>
</comment>
<organism evidence="9 10">
    <name type="scientific">OM182 bacterium BACL3 MAG-120619-bin3</name>
    <dbReference type="NCBI Taxonomy" id="1655593"/>
    <lineage>
        <taxon>Bacteria</taxon>
        <taxon>Pseudomonadati</taxon>
        <taxon>Pseudomonadota</taxon>
        <taxon>Gammaproteobacteria</taxon>
        <taxon>OMG group</taxon>
        <taxon>OM182 clade</taxon>
    </lineage>
</organism>
<dbReference type="Proteomes" id="UP000051242">
    <property type="component" value="Unassembled WGS sequence"/>
</dbReference>